<evidence type="ECO:0000313" key="2">
    <source>
        <dbReference type="Proteomes" id="UP000266152"/>
    </source>
</evidence>
<dbReference type="EMBL" id="PXOF01000122">
    <property type="protein sequence ID" value="RGP63955.1"/>
    <property type="molecule type" value="Genomic_DNA"/>
</dbReference>
<organism evidence="1 2">
    <name type="scientific">Fusarium sporotrichioides</name>
    <dbReference type="NCBI Taxonomy" id="5514"/>
    <lineage>
        <taxon>Eukaryota</taxon>
        <taxon>Fungi</taxon>
        <taxon>Dikarya</taxon>
        <taxon>Ascomycota</taxon>
        <taxon>Pezizomycotina</taxon>
        <taxon>Sordariomycetes</taxon>
        <taxon>Hypocreomycetidae</taxon>
        <taxon>Hypocreales</taxon>
        <taxon>Nectriaceae</taxon>
        <taxon>Fusarium</taxon>
    </lineage>
</organism>
<keyword evidence="2" id="KW-1185">Reference proteome</keyword>
<gene>
    <name evidence="1" type="ORF">FSPOR_8282</name>
</gene>
<proteinExistence type="predicted"/>
<reference evidence="1 2" key="1">
    <citation type="journal article" date="2018" name="PLoS Pathog.">
        <title>Evolution of structural diversity of trichothecenes, a family of toxins produced by plant pathogenic and entomopathogenic fungi.</title>
        <authorList>
            <person name="Proctor R.H."/>
            <person name="McCormick S.P."/>
            <person name="Kim H.S."/>
            <person name="Cardoza R.E."/>
            <person name="Stanley A.M."/>
            <person name="Lindo L."/>
            <person name="Kelly A."/>
            <person name="Brown D.W."/>
            <person name="Lee T."/>
            <person name="Vaughan M.M."/>
            <person name="Alexander N.J."/>
            <person name="Busman M."/>
            <person name="Gutierrez S."/>
        </authorList>
    </citation>
    <scope>NUCLEOTIDE SEQUENCE [LARGE SCALE GENOMIC DNA]</scope>
    <source>
        <strain evidence="1 2">NRRL 3299</strain>
    </source>
</reference>
<name>A0A395RV13_FUSSP</name>
<accession>A0A395RV13</accession>
<dbReference type="AlphaFoldDB" id="A0A395RV13"/>
<sequence length="353" mass="39912">MKFNSLLERVYPLDMTLNVQARMIDDFQLLHQNRTLLSAIYLATHAVDDLRCSMCLSSWTQQLLCVILSSLNQDLHETTSQQSSATMITILILMFAAESLQDFGAVGSHLEGIRRLLMIKENVPTRLDAKLLFKIQQVDLRLSLASGWPLHLVMESNGHPTIAMPPIATPDILQKLRVYSPGVIEAFQNLQALTQDIKDAISVRADLMWANFQSQINDIQAQLLQPYNDYADIDEALRLGMLAFLTTFSRSPIQKPRLPELQKQFETIYTTMQGQNGKCETFTIWVMMMGLLSAVDVSDPSVGDLWDATVDSDLSWETVRDMILAEDLPWIELIHDGPAKKAFVYLQAQRTLP</sequence>
<protein>
    <submittedName>
        <fullName evidence="1">Uncharacterized protein</fullName>
    </submittedName>
</protein>
<dbReference type="STRING" id="5514.A0A395RV13"/>
<comment type="caution">
    <text evidence="1">The sequence shown here is derived from an EMBL/GenBank/DDBJ whole genome shotgun (WGS) entry which is preliminary data.</text>
</comment>
<dbReference type="Proteomes" id="UP000266152">
    <property type="component" value="Unassembled WGS sequence"/>
</dbReference>
<evidence type="ECO:0000313" key="1">
    <source>
        <dbReference type="EMBL" id="RGP63955.1"/>
    </source>
</evidence>